<gene>
    <name evidence="1" type="primary">cmpA</name>
    <name evidence="1" type="ORF">FLK61_25875</name>
</gene>
<sequence>MPHWLINQLKEAYRTRDLYKVRTLNACWFYYQRL</sequence>
<dbReference type="NCBIfam" id="NF033225">
    <property type="entry name" value="spore_CmpA"/>
    <property type="match status" value="1"/>
</dbReference>
<dbReference type="AlphaFoldDB" id="A0A859FB62"/>
<dbReference type="Pfam" id="PF26301">
    <property type="entry name" value="spore_CmpA"/>
    <property type="match status" value="1"/>
</dbReference>
<dbReference type="RefSeq" id="WP_176008240.1">
    <property type="nucleotide sequence ID" value="NZ_CP041372.2"/>
</dbReference>
<dbReference type="Proteomes" id="UP000318138">
    <property type="component" value="Chromosome"/>
</dbReference>
<reference evidence="2" key="1">
    <citation type="submission" date="2019-07" db="EMBL/GenBank/DDBJ databases">
        <title>Bacillus alkalisoli sp. nov. isolated from saline soil.</title>
        <authorList>
            <person name="Sun J.-Q."/>
            <person name="Xu L."/>
        </authorList>
    </citation>
    <scope>NUCLEOTIDE SEQUENCE [LARGE SCALE GENOMIC DNA]</scope>
    <source>
        <strain evidence="2">M4U3P1</strain>
    </source>
</reference>
<evidence type="ECO:0000313" key="2">
    <source>
        <dbReference type="Proteomes" id="UP000318138"/>
    </source>
</evidence>
<evidence type="ECO:0000313" key="1">
    <source>
        <dbReference type="EMBL" id="QKS70200.1"/>
    </source>
</evidence>
<protein>
    <submittedName>
        <fullName evidence="1">Cortex morphogenetic protein CmpA</fullName>
    </submittedName>
</protein>
<dbReference type="EMBL" id="CP041372">
    <property type="protein sequence ID" value="QKS70200.1"/>
    <property type="molecule type" value="Genomic_DNA"/>
</dbReference>
<name>A0A859FB62_9BACI</name>
<keyword evidence="2" id="KW-1185">Reference proteome</keyword>
<dbReference type="InterPro" id="IPR047764">
    <property type="entry name" value="CmpA"/>
</dbReference>
<proteinExistence type="predicted"/>
<accession>A0A859FB62</accession>
<organism evidence="1 2">
    <name type="scientific">Paenalkalicoccus suaedae</name>
    <dbReference type="NCBI Taxonomy" id="2592382"/>
    <lineage>
        <taxon>Bacteria</taxon>
        <taxon>Bacillati</taxon>
        <taxon>Bacillota</taxon>
        <taxon>Bacilli</taxon>
        <taxon>Bacillales</taxon>
        <taxon>Bacillaceae</taxon>
        <taxon>Paenalkalicoccus</taxon>
    </lineage>
</organism>
<dbReference type="KEGG" id="psua:FLK61_25875"/>